<organism evidence="2 3">
    <name type="scientific">Fistulifera solaris</name>
    <name type="common">Oleaginous diatom</name>
    <dbReference type="NCBI Taxonomy" id="1519565"/>
    <lineage>
        <taxon>Eukaryota</taxon>
        <taxon>Sar</taxon>
        <taxon>Stramenopiles</taxon>
        <taxon>Ochrophyta</taxon>
        <taxon>Bacillariophyta</taxon>
        <taxon>Bacillariophyceae</taxon>
        <taxon>Bacillariophycidae</taxon>
        <taxon>Naviculales</taxon>
        <taxon>Naviculaceae</taxon>
        <taxon>Fistulifera</taxon>
    </lineage>
</organism>
<dbReference type="AlphaFoldDB" id="A0A1Z5K5R2"/>
<keyword evidence="3" id="KW-1185">Reference proteome</keyword>
<accession>A0A1Z5K5R2</accession>
<evidence type="ECO:0000313" key="2">
    <source>
        <dbReference type="EMBL" id="GAX21559.1"/>
    </source>
</evidence>
<feature type="compositionally biased region" description="Basic residues" evidence="1">
    <location>
        <begin position="183"/>
        <end position="194"/>
    </location>
</feature>
<gene>
    <name evidence="2" type="ORF">FisN_6Hh452</name>
</gene>
<feature type="region of interest" description="Disordered" evidence="1">
    <location>
        <begin position="148"/>
        <end position="227"/>
    </location>
</feature>
<dbReference type="InParanoid" id="A0A1Z5K5R2"/>
<evidence type="ECO:0000313" key="3">
    <source>
        <dbReference type="Proteomes" id="UP000198406"/>
    </source>
</evidence>
<evidence type="ECO:0000256" key="1">
    <source>
        <dbReference type="SAM" id="MobiDB-lite"/>
    </source>
</evidence>
<feature type="region of interest" description="Disordered" evidence="1">
    <location>
        <begin position="49"/>
        <end position="123"/>
    </location>
</feature>
<dbReference type="EMBL" id="BDSP01000169">
    <property type="protein sequence ID" value="GAX21559.1"/>
    <property type="molecule type" value="Genomic_DNA"/>
</dbReference>
<name>A0A1Z5K5R2_FISSO</name>
<feature type="compositionally biased region" description="Basic residues" evidence="1">
    <location>
        <begin position="108"/>
        <end position="118"/>
    </location>
</feature>
<comment type="caution">
    <text evidence="2">The sequence shown here is derived from an EMBL/GenBank/DDBJ whole genome shotgun (WGS) entry which is preliminary data.</text>
</comment>
<dbReference type="Proteomes" id="UP000198406">
    <property type="component" value="Unassembled WGS sequence"/>
</dbReference>
<protein>
    <submittedName>
        <fullName evidence="2">Uncharacterized protein</fullName>
    </submittedName>
</protein>
<sequence>MRPESSYVDDWCVFEDSEPSWNDDSTNFGVDFVVAAPAASPRRRVRRASLASSLSHTADVSESSIGGGRSVKSEQVRPSKTPSRATRRLSLRAGSSTQPSRPAPPRSPIKKNARRRSSISHTNEKLCDNMASCSLLDLMKVNHIHVDTASSSSGSATPPPPPTTSNHSPRRRTVEEHNNSHSSPRRSSPRRTRRLVSMPKVGSANPGPQSNENACTRRMARRMSLQA</sequence>
<proteinExistence type="predicted"/>
<reference evidence="2 3" key="1">
    <citation type="journal article" date="2015" name="Plant Cell">
        <title>Oil accumulation by the oleaginous diatom Fistulifera solaris as revealed by the genome and transcriptome.</title>
        <authorList>
            <person name="Tanaka T."/>
            <person name="Maeda Y."/>
            <person name="Veluchamy A."/>
            <person name="Tanaka M."/>
            <person name="Abida H."/>
            <person name="Marechal E."/>
            <person name="Bowler C."/>
            <person name="Muto M."/>
            <person name="Sunaga Y."/>
            <person name="Tanaka M."/>
            <person name="Yoshino T."/>
            <person name="Taniguchi T."/>
            <person name="Fukuda Y."/>
            <person name="Nemoto M."/>
            <person name="Matsumoto M."/>
            <person name="Wong P.S."/>
            <person name="Aburatani S."/>
            <person name="Fujibuchi W."/>
        </authorList>
    </citation>
    <scope>NUCLEOTIDE SEQUENCE [LARGE SCALE GENOMIC DNA]</scope>
    <source>
        <strain evidence="2 3">JPCC DA0580</strain>
    </source>
</reference>